<dbReference type="PROSITE" id="PS51724">
    <property type="entry name" value="SPOR"/>
    <property type="match status" value="1"/>
</dbReference>
<dbReference type="GO" id="GO:0042834">
    <property type="term" value="F:peptidoglycan binding"/>
    <property type="evidence" value="ECO:0007669"/>
    <property type="project" value="InterPro"/>
</dbReference>
<keyword evidence="2 4" id="KW-0456">Lyase</keyword>
<organism evidence="9 10">
    <name type="scientific">Pseudoxanthomonas winnipegensis</name>
    <dbReference type="NCBI Taxonomy" id="2480810"/>
    <lineage>
        <taxon>Bacteria</taxon>
        <taxon>Pseudomonadati</taxon>
        <taxon>Pseudomonadota</taxon>
        <taxon>Gammaproteobacteria</taxon>
        <taxon>Lysobacterales</taxon>
        <taxon>Lysobacteraceae</taxon>
        <taxon>Pseudoxanthomonas</taxon>
    </lineage>
</organism>
<dbReference type="Gene3D" id="2.40.40.10">
    <property type="entry name" value="RlpA-like domain"/>
    <property type="match status" value="1"/>
</dbReference>
<feature type="signal peptide" evidence="7">
    <location>
        <begin position="1"/>
        <end position="29"/>
    </location>
</feature>
<feature type="domain" description="SPOR" evidence="8">
    <location>
        <begin position="415"/>
        <end position="494"/>
    </location>
</feature>
<reference evidence="9 10" key="1">
    <citation type="submission" date="2019-02" db="EMBL/GenBank/DDBJ databases">
        <title>WGS of Pseudoxanthomonas species novum from clinical isolates.</title>
        <authorList>
            <person name="Bernier A.-M."/>
            <person name="Bernard K."/>
            <person name="Vachon A."/>
        </authorList>
    </citation>
    <scope>NUCLEOTIDE SEQUENCE [LARGE SCALE GENOMIC DNA]</scope>
    <source>
        <strain evidence="9 10">NML171200</strain>
    </source>
</reference>
<dbReference type="Gene3D" id="3.30.70.1070">
    <property type="entry name" value="Sporulation related repeat"/>
    <property type="match status" value="1"/>
</dbReference>
<evidence type="ECO:0000256" key="6">
    <source>
        <dbReference type="SAM" id="MobiDB-lite"/>
    </source>
</evidence>
<dbReference type="GO" id="GO:0009279">
    <property type="term" value="C:cell outer membrane"/>
    <property type="evidence" value="ECO:0007669"/>
    <property type="project" value="TreeGrafter"/>
</dbReference>
<keyword evidence="4" id="KW-0472">Membrane</keyword>
<dbReference type="OrthoDB" id="9779128at2"/>
<dbReference type="InterPro" id="IPR012997">
    <property type="entry name" value="RplA"/>
</dbReference>
<dbReference type="Pfam" id="PF05036">
    <property type="entry name" value="SPOR"/>
    <property type="match status" value="1"/>
</dbReference>
<dbReference type="PROSITE" id="PS51257">
    <property type="entry name" value="PROKAR_LIPOPROTEIN"/>
    <property type="match status" value="1"/>
</dbReference>
<dbReference type="GO" id="GO:0000270">
    <property type="term" value="P:peptidoglycan metabolic process"/>
    <property type="evidence" value="ECO:0007669"/>
    <property type="project" value="UniProtKB-UniRule"/>
</dbReference>
<proteinExistence type="inferred from homology"/>
<evidence type="ECO:0000256" key="5">
    <source>
        <dbReference type="RuleBase" id="RU003495"/>
    </source>
</evidence>
<dbReference type="PANTHER" id="PTHR34183">
    <property type="entry name" value="ENDOLYTIC PEPTIDOGLYCAN TRANSGLYCOSYLASE RLPA"/>
    <property type="match status" value="1"/>
</dbReference>
<protein>
    <recommendedName>
        <fullName evidence="4">Endolytic peptidoglycan transglycosylase RlpA</fullName>
        <ecNumber evidence="4">4.2.2.-</ecNumber>
    </recommendedName>
</protein>
<dbReference type="GO" id="GO:0008932">
    <property type="term" value="F:lytic endotransglycosylase activity"/>
    <property type="evidence" value="ECO:0007669"/>
    <property type="project" value="UniProtKB-UniRule"/>
</dbReference>
<name>A0A4Q8LHM0_9GAMM</name>
<accession>A0A4Q8LHM0</accession>
<keyword evidence="4" id="KW-0449">Lipoprotein</keyword>
<keyword evidence="3 4" id="KW-0961">Cell wall biogenesis/degradation</keyword>
<dbReference type="EMBL" id="SHMC01000001">
    <property type="protein sequence ID" value="TAA28598.1"/>
    <property type="molecule type" value="Genomic_DNA"/>
</dbReference>
<sequence length="494" mass="50293">MATFRSDRRPPAAAGMRTWLLLALVATLAACSSAPRSKGAKPGEATIIVPKGEKAPAAVAAGCLGRYAPAVEDPSTRGDYTAGGLYKPGVSDSTPTEVPDVDCIAEPTIAAEPLSDYGNKSPYSVLGKNYTVLDTAADYEETGLASYYGQKFHGRKTSNHEVYDMYQFTAAHKTLPLPSFALVTNLDNGKNVIVRVNDRGPFHDGRVIDLSYAAAVKLGITGRGTGRVEVKALHPDDPKLPALLASRNTVHRPVATTVATGVPTTIATGKPAAVKPSAMDQLVGGLPAASRTAAATSAPVPVANAAATVAAARAAPVGTKAAPSDPSLRYHVIPNTREPASADRFEAWMKSQGVHVATGRPGAPAATPATAVAAAMPVAAAGKGAAEAAPAARPAPAPSRPVAQAASGTGSGTYGQTAMAVLLQVASFASRDNAERALARLVAAGIPTATLSDVIAGGRTLWRVRVGAADNDGADALAARIAGLGFARPQVVRE</sequence>
<gene>
    <name evidence="4" type="primary">rlpA</name>
    <name evidence="9" type="ORF">EA660_03190</name>
</gene>
<keyword evidence="4" id="KW-1003">Cell membrane</keyword>
<feature type="region of interest" description="Disordered" evidence="6">
    <location>
        <begin position="390"/>
        <end position="410"/>
    </location>
</feature>
<dbReference type="GO" id="GO:0005886">
    <property type="term" value="C:plasma membrane"/>
    <property type="evidence" value="ECO:0007669"/>
    <property type="project" value="UniProtKB-SubCell"/>
</dbReference>
<evidence type="ECO:0000256" key="7">
    <source>
        <dbReference type="SAM" id="SignalP"/>
    </source>
</evidence>
<dbReference type="SUPFAM" id="SSF110997">
    <property type="entry name" value="Sporulation related repeat"/>
    <property type="match status" value="1"/>
</dbReference>
<dbReference type="SUPFAM" id="SSF50685">
    <property type="entry name" value="Barwin-like endoglucanases"/>
    <property type="match status" value="1"/>
</dbReference>
<comment type="function">
    <text evidence="4">Lytic transglycosylase with a strong preference for naked glycan strands that lack stem peptides.</text>
</comment>
<keyword evidence="4" id="KW-0564">Palmitate</keyword>
<evidence type="ECO:0000313" key="10">
    <source>
        <dbReference type="Proteomes" id="UP000292627"/>
    </source>
</evidence>
<dbReference type="FunFam" id="2.40.40.10:FF:000003">
    <property type="entry name" value="Endolytic peptidoglycan transglycosylase RlpA"/>
    <property type="match status" value="1"/>
</dbReference>
<evidence type="ECO:0000256" key="3">
    <source>
        <dbReference type="ARBA" id="ARBA00023316"/>
    </source>
</evidence>
<dbReference type="EC" id="4.2.2.-" evidence="4"/>
<evidence type="ECO:0000313" key="9">
    <source>
        <dbReference type="EMBL" id="TAA28598.1"/>
    </source>
</evidence>
<dbReference type="HAMAP" id="MF_02071">
    <property type="entry name" value="RlpA"/>
    <property type="match status" value="1"/>
</dbReference>
<evidence type="ECO:0000259" key="8">
    <source>
        <dbReference type="PROSITE" id="PS51724"/>
    </source>
</evidence>
<evidence type="ECO:0000256" key="2">
    <source>
        <dbReference type="ARBA" id="ARBA00023239"/>
    </source>
</evidence>
<keyword evidence="1 7" id="KW-0732">Signal</keyword>
<feature type="chain" id="PRO_5021054341" description="Endolytic peptidoglycan transglycosylase RlpA" evidence="7">
    <location>
        <begin position="30"/>
        <end position="494"/>
    </location>
</feature>
<dbReference type="NCBIfam" id="TIGR00413">
    <property type="entry name" value="rlpA"/>
    <property type="match status" value="1"/>
</dbReference>
<dbReference type="CDD" id="cd22268">
    <property type="entry name" value="DPBB_RlpA-like"/>
    <property type="match status" value="1"/>
</dbReference>
<dbReference type="InterPro" id="IPR036908">
    <property type="entry name" value="RlpA-like_sf"/>
</dbReference>
<comment type="caution">
    <text evidence="9">The sequence shown here is derived from an EMBL/GenBank/DDBJ whole genome shotgun (WGS) entry which is preliminary data.</text>
</comment>
<dbReference type="InterPro" id="IPR034718">
    <property type="entry name" value="RlpA"/>
</dbReference>
<dbReference type="AlphaFoldDB" id="A0A4Q8LHM0"/>
<dbReference type="Pfam" id="PF03330">
    <property type="entry name" value="DPBB_1"/>
    <property type="match status" value="1"/>
</dbReference>
<dbReference type="Proteomes" id="UP000292627">
    <property type="component" value="Unassembled WGS sequence"/>
</dbReference>
<comment type="subcellular location">
    <subcellularLocation>
        <location evidence="4">Cell membrane</location>
        <topology evidence="4">Lipid-anchor</topology>
    </subcellularLocation>
</comment>
<comment type="similarity">
    <text evidence="4 5">Belongs to the RlpA family.</text>
</comment>
<dbReference type="InterPro" id="IPR036680">
    <property type="entry name" value="SPOR-like_sf"/>
</dbReference>
<evidence type="ECO:0000256" key="1">
    <source>
        <dbReference type="ARBA" id="ARBA00022729"/>
    </source>
</evidence>
<dbReference type="PANTHER" id="PTHR34183:SF1">
    <property type="entry name" value="ENDOLYTIC PEPTIDOGLYCAN TRANSGLYCOSYLASE RLPA"/>
    <property type="match status" value="1"/>
</dbReference>
<dbReference type="InterPro" id="IPR009009">
    <property type="entry name" value="RlpA-like_DPBB"/>
</dbReference>
<dbReference type="GO" id="GO:0071555">
    <property type="term" value="P:cell wall organization"/>
    <property type="evidence" value="ECO:0007669"/>
    <property type="project" value="UniProtKB-KW"/>
</dbReference>
<dbReference type="InterPro" id="IPR007730">
    <property type="entry name" value="SPOR-like_dom"/>
</dbReference>
<evidence type="ECO:0000256" key="4">
    <source>
        <dbReference type="HAMAP-Rule" id="MF_02071"/>
    </source>
</evidence>